<feature type="compositionally biased region" description="Polar residues" evidence="1">
    <location>
        <begin position="20"/>
        <end position="29"/>
    </location>
</feature>
<sequence>MAIGGIKGGNTENIQIRRNAVTEKTTGPQVGTGVDAPTTPRTMPKSSFGASIVKAFADLGTRFSKWNAELKQARAEAREIARHDGANSRLERQDKAHTKSAGKKYTQATPDDIFKKSTALAQDKDPAQLRCNVKQLFDQIQKEATKQKVDWKELAVQKINASLDGTSLMAIQDMSIDNIRNAMSSYDKDGPKSQGVRDFAELICDGLTRARDPEGAKALFSKSLNEYLNDPEIGKPTAFRSNGSGATALGKLMEATSPSKGRETYQLASNSILEKHSGGLQAITKHFERIISADKRELDDFENRRQAAKEKNQPFTEQMPPGSGTNGNWSELSDPGHVKTFKDAAMDVIDGFYGNPKAAASQVPESSRQLLKESAEVILKRTDLSKEQKETAIFTMYNNFLVLRDISVGIGEGGQRYDNGHENEIMIGTQVGNAIQKCANGVARPGQVTPEMRVAYKEIFDHTQTSLKAFFLECGMPKVV</sequence>
<evidence type="ECO:0000313" key="3">
    <source>
        <dbReference type="Proteomes" id="UP000766595"/>
    </source>
</evidence>
<accession>A0A947GCD4</accession>
<comment type="caution">
    <text evidence="2">The sequence shown here is derived from an EMBL/GenBank/DDBJ whole genome shotgun (WGS) entry which is preliminary data.</text>
</comment>
<proteinExistence type="predicted"/>
<dbReference type="AlphaFoldDB" id="A0A947GCD4"/>
<feature type="region of interest" description="Disordered" evidence="1">
    <location>
        <begin position="20"/>
        <end position="46"/>
    </location>
</feature>
<organism evidence="2 3">
    <name type="scientific">Prosthecodimorpha staleyi</name>
    <dbReference type="NCBI Taxonomy" id="2840188"/>
    <lineage>
        <taxon>Bacteria</taxon>
        <taxon>Pseudomonadati</taxon>
        <taxon>Pseudomonadota</taxon>
        <taxon>Alphaproteobacteria</taxon>
        <taxon>Hyphomicrobiales</taxon>
        <taxon>Ancalomicrobiaceae</taxon>
        <taxon>Prosthecodimorpha</taxon>
    </lineage>
</organism>
<reference evidence="2 3" key="1">
    <citation type="submission" date="2021-06" db="EMBL/GenBank/DDBJ databases">
        <authorList>
            <person name="Grouzdev D.S."/>
            <person name="Koziaeva V."/>
        </authorList>
    </citation>
    <scope>NUCLEOTIDE SEQUENCE [LARGE SCALE GENOMIC DNA]</scope>
    <source>
        <strain evidence="2 3">22</strain>
    </source>
</reference>
<dbReference type="Proteomes" id="UP000766595">
    <property type="component" value="Unassembled WGS sequence"/>
</dbReference>
<dbReference type="RefSeq" id="WP_261967722.1">
    <property type="nucleotide sequence ID" value="NZ_JAHHZF010000003.1"/>
</dbReference>
<evidence type="ECO:0000313" key="2">
    <source>
        <dbReference type="EMBL" id="MBT9289071.1"/>
    </source>
</evidence>
<feature type="compositionally biased region" description="Basic and acidic residues" evidence="1">
    <location>
        <begin position="79"/>
        <end position="97"/>
    </location>
</feature>
<feature type="region of interest" description="Disordered" evidence="1">
    <location>
        <begin position="79"/>
        <end position="108"/>
    </location>
</feature>
<gene>
    <name evidence="2" type="ORF">KL771_06395</name>
</gene>
<name>A0A947GCD4_9HYPH</name>
<keyword evidence="3" id="KW-1185">Reference proteome</keyword>
<feature type="region of interest" description="Disordered" evidence="1">
    <location>
        <begin position="305"/>
        <end position="335"/>
    </location>
</feature>
<protein>
    <submittedName>
        <fullName evidence="2">Uncharacterized protein</fullName>
    </submittedName>
</protein>
<dbReference type="EMBL" id="JAHHZF010000003">
    <property type="protein sequence ID" value="MBT9289071.1"/>
    <property type="molecule type" value="Genomic_DNA"/>
</dbReference>
<evidence type="ECO:0000256" key="1">
    <source>
        <dbReference type="SAM" id="MobiDB-lite"/>
    </source>
</evidence>